<dbReference type="AlphaFoldDB" id="A0ABC8LX65"/>
<feature type="region of interest" description="Disordered" evidence="1">
    <location>
        <begin position="73"/>
        <end position="94"/>
    </location>
</feature>
<dbReference type="Proteomes" id="UP001642260">
    <property type="component" value="Unassembled WGS sequence"/>
</dbReference>
<keyword evidence="3" id="KW-1185">Reference proteome</keyword>
<reference evidence="2 3" key="1">
    <citation type="submission" date="2022-03" db="EMBL/GenBank/DDBJ databases">
        <authorList>
            <person name="Macdonald S."/>
            <person name="Ahmed S."/>
            <person name="Newling K."/>
        </authorList>
    </citation>
    <scope>NUCLEOTIDE SEQUENCE [LARGE SCALE GENOMIC DNA]</scope>
</reference>
<sequence>MHDEDVAAREKQAEVIEDAAGDGVQVGEQSIQPGDVMKLMQRLMKLMRRIDKKVDQLDGRLAPLKEFVKVAQGKVTEKEAPAQKKAKEQRRSKK</sequence>
<feature type="compositionally biased region" description="Basic and acidic residues" evidence="1">
    <location>
        <begin position="75"/>
        <end position="86"/>
    </location>
</feature>
<evidence type="ECO:0000313" key="2">
    <source>
        <dbReference type="EMBL" id="CAH8387990.1"/>
    </source>
</evidence>
<proteinExistence type="predicted"/>
<gene>
    <name evidence="2" type="ORF">ERUC_LOCUS40473</name>
</gene>
<name>A0ABC8LX65_ERUVS</name>
<evidence type="ECO:0000256" key="1">
    <source>
        <dbReference type="SAM" id="MobiDB-lite"/>
    </source>
</evidence>
<comment type="caution">
    <text evidence="2">The sequence shown here is derived from an EMBL/GenBank/DDBJ whole genome shotgun (WGS) entry which is preliminary data.</text>
</comment>
<accession>A0ABC8LX65</accession>
<dbReference type="EMBL" id="CAKOAT010775153">
    <property type="protein sequence ID" value="CAH8387990.1"/>
    <property type="molecule type" value="Genomic_DNA"/>
</dbReference>
<evidence type="ECO:0000313" key="3">
    <source>
        <dbReference type="Proteomes" id="UP001642260"/>
    </source>
</evidence>
<protein>
    <submittedName>
        <fullName evidence="2">Uncharacterized protein</fullName>
    </submittedName>
</protein>
<organism evidence="2 3">
    <name type="scientific">Eruca vesicaria subsp. sativa</name>
    <name type="common">Garden rocket</name>
    <name type="synonym">Eruca sativa</name>
    <dbReference type="NCBI Taxonomy" id="29727"/>
    <lineage>
        <taxon>Eukaryota</taxon>
        <taxon>Viridiplantae</taxon>
        <taxon>Streptophyta</taxon>
        <taxon>Embryophyta</taxon>
        <taxon>Tracheophyta</taxon>
        <taxon>Spermatophyta</taxon>
        <taxon>Magnoliopsida</taxon>
        <taxon>eudicotyledons</taxon>
        <taxon>Gunneridae</taxon>
        <taxon>Pentapetalae</taxon>
        <taxon>rosids</taxon>
        <taxon>malvids</taxon>
        <taxon>Brassicales</taxon>
        <taxon>Brassicaceae</taxon>
        <taxon>Brassiceae</taxon>
        <taxon>Eruca</taxon>
    </lineage>
</organism>